<sequence>MLRMVLEQTNTSLFQDCVDALLLDLSSDKKKKDFHDYFKQEWLPNKEHWAFCYRLGLGINTNMFVEAFHRVFKRNYLGGKVNKRVDVCLLNLLKFARDQCFGRMIQLTKGKASYRVKAIQERHRRGLALPLEKVVHANENAWKVESSDGKNIYEVQRLRDKCSETKCHLSCIECGICIHCFVCTCPDSLILHTICKHIHIVQRALSFAKDNSIDCEAVIL</sequence>
<protein>
    <submittedName>
        <fullName evidence="1">Uncharacterized protein</fullName>
    </submittedName>
</protein>
<keyword evidence="2" id="KW-1185">Reference proteome</keyword>
<proteinExistence type="predicted"/>
<evidence type="ECO:0000313" key="1">
    <source>
        <dbReference type="EMBL" id="CAB3978455.1"/>
    </source>
</evidence>
<dbReference type="AlphaFoldDB" id="A0A6S7FG82"/>
<name>A0A6S7FG82_PARCT</name>
<reference evidence="1" key="1">
    <citation type="submission" date="2020-04" db="EMBL/GenBank/DDBJ databases">
        <authorList>
            <person name="Alioto T."/>
            <person name="Alioto T."/>
            <person name="Gomez Garrido J."/>
        </authorList>
    </citation>
    <scope>NUCLEOTIDE SEQUENCE</scope>
    <source>
        <strain evidence="1">A484AB</strain>
    </source>
</reference>
<dbReference type="OrthoDB" id="5987763at2759"/>
<dbReference type="EMBL" id="CACRXK020000114">
    <property type="protein sequence ID" value="CAB3978455.1"/>
    <property type="molecule type" value="Genomic_DNA"/>
</dbReference>
<evidence type="ECO:0000313" key="2">
    <source>
        <dbReference type="Proteomes" id="UP001152795"/>
    </source>
</evidence>
<organism evidence="1 2">
    <name type="scientific">Paramuricea clavata</name>
    <name type="common">Red gorgonian</name>
    <name type="synonym">Violescent sea-whip</name>
    <dbReference type="NCBI Taxonomy" id="317549"/>
    <lineage>
        <taxon>Eukaryota</taxon>
        <taxon>Metazoa</taxon>
        <taxon>Cnidaria</taxon>
        <taxon>Anthozoa</taxon>
        <taxon>Octocorallia</taxon>
        <taxon>Malacalcyonacea</taxon>
        <taxon>Plexauridae</taxon>
        <taxon>Paramuricea</taxon>
    </lineage>
</organism>
<dbReference type="Proteomes" id="UP001152795">
    <property type="component" value="Unassembled WGS sequence"/>
</dbReference>
<comment type="caution">
    <text evidence="1">The sequence shown here is derived from an EMBL/GenBank/DDBJ whole genome shotgun (WGS) entry which is preliminary data.</text>
</comment>
<gene>
    <name evidence="1" type="ORF">PACLA_8A067969</name>
</gene>
<accession>A0A6S7FG82</accession>